<dbReference type="EMBL" id="JBHTJA010000044">
    <property type="protein sequence ID" value="MFD0902903.1"/>
    <property type="molecule type" value="Genomic_DNA"/>
</dbReference>
<dbReference type="PROSITE" id="PS50011">
    <property type="entry name" value="PROTEIN_KINASE_DOM"/>
    <property type="match status" value="1"/>
</dbReference>
<protein>
    <submittedName>
        <fullName evidence="8">Serine/threonine-protein kinase</fullName>
        <ecNumber evidence="8">2.7.11.1</ecNumber>
    </submittedName>
</protein>
<feature type="binding site" evidence="5">
    <location>
        <position position="52"/>
    </location>
    <ligand>
        <name>ATP</name>
        <dbReference type="ChEBI" id="CHEBI:30616"/>
    </ligand>
</feature>
<feature type="region of interest" description="Disordered" evidence="6">
    <location>
        <begin position="298"/>
        <end position="319"/>
    </location>
</feature>
<dbReference type="PROSITE" id="PS00107">
    <property type="entry name" value="PROTEIN_KINASE_ATP"/>
    <property type="match status" value="1"/>
</dbReference>
<comment type="caution">
    <text evidence="8">The sequence shown here is derived from an EMBL/GenBank/DDBJ whole genome shotgun (WGS) entry which is preliminary data.</text>
</comment>
<dbReference type="EC" id="2.7.11.1" evidence="8"/>
<dbReference type="PROSITE" id="PS00108">
    <property type="entry name" value="PROTEIN_KINASE_ST"/>
    <property type="match status" value="1"/>
</dbReference>
<organism evidence="8 9">
    <name type="scientific">Actinomadura sediminis</name>
    <dbReference type="NCBI Taxonomy" id="1038904"/>
    <lineage>
        <taxon>Bacteria</taxon>
        <taxon>Bacillati</taxon>
        <taxon>Actinomycetota</taxon>
        <taxon>Actinomycetes</taxon>
        <taxon>Streptosporangiales</taxon>
        <taxon>Thermomonosporaceae</taxon>
        <taxon>Actinomadura</taxon>
    </lineage>
</organism>
<dbReference type="InterPro" id="IPR017441">
    <property type="entry name" value="Protein_kinase_ATP_BS"/>
</dbReference>
<evidence type="ECO:0000256" key="5">
    <source>
        <dbReference type="PROSITE-ProRule" id="PRU10141"/>
    </source>
</evidence>
<dbReference type="InterPro" id="IPR008271">
    <property type="entry name" value="Ser/Thr_kinase_AS"/>
</dbReference>
<reference evidence="9" key="1">
    <citation type="journal article" date="2019" name="Int. J. Syst. Evol. Microbiol.">
        <title>The Global Catalogue of Microorganisms (GCM) 10K type strain sequencing project: providing services to taxonomists for standard genome sequencing and annotation.</title>
        <authorList>
            <consortium name="The Broad Institute Genomics Platform"/>
            <consortium name="The Broad Institute Genome Sequencing Center for Infectious Disease"/>
            <person name="Wu L."/>
            <person name="Ma J."/>
        </authorList>
    </citation>
    <scope>NUCLEOTIDE SEQUENCE [LARGE SCALE GENOMIC DNA]</scope>
    <source>
        <strain evidence="9">JCM 31202</strain>
    </source>
</reference>
<evidence type="ECO:0000313" key="9">
    <source>
        <dbReference type="Proteomes" id="UP001596972"/>
    </source>
</evidence>
<keyword evidence="1 8" id="KW-0808">Transferase</keyword>
<evidence type="ECO:0000256" key="4">
    <source>
        <dbReference type="ARBA" id="ARBA00022840"/>
    </source>
</evidence>
<evidence type="ECO:0000259" key="7">
    <source>
        <dbReference type="PROSITE" id="PS50011"/>
    </source>
</evidence>
<dbReference type="SUPFAM" id="SSF56112">
    <property type="entry name" value="Protein kinase-like (PK-like)"/>
    <property type="match status" value="1"/>
</dbReference>
<dbReference type="CDD" id="cd14014">
    <property type="entry name" value="STKc_PknB_like"/>
    <property type="match status" value="1"/>
</dbReference>
<evidence type="ECO:0000256" key="6">
    <source>
        <dbReference type="SAM" id="MobiDB-lite"/>
    </source>
</evidence>
<feature type="domain" description="Protein kinase" evidence="7">
    <location>
        <begin position="24"/>
        <end position="275"/>
    </location>
</feature>
<keyword evidence="4 5" id="KW-0067">ATP-binding</keyword>
<dbReference type="RefSeq" id="WP_378301232.1">
    <property type="nucleotide sequence ID" value="NZ_JBHTJA010000044.1"/>
</dbReference>
<dbReference type="InterPro" id="IPR000719">
    <property type="entry name" value="Prot_kinase_dom"/>
</dbReference>
<dbReference type="Gene3D" id="3.30.200.20">
    <property type="entry name" value="Phosphorylase Kinase, domain 1"/>
    <property type="match status" value="1"/>
</dbReference>
<evidence type="ECO:0000256" key="2">
    <source>
        <dbReference type="ARBA" id="ARBA00022741"/>
    </source>
</evidence>
<dbReference type="Pfam" id="PF00069">
    <property type="entry name" value="Pkinase"/>
    <property type="match status" value="1"/>
</dbReference>
<sequence length="568" mass="58103">MDQGTWAPGAKALAPGDPESIDGYRILGKLGEGGMGAVYLGLAGSGQKVAIKVVRPEFAGTESFRARFASEVANARRVASFCTARVLEHGETHGMPYLVTEYIEGPSLADYVKAHGAVPAGQLRSIAIGVATALTAIHAVRLVHRDLKPANVLLSATGPRVIDFGIARAIDAGERHTRTGNVVGTPGWVAPEQLFDGQVGTAVDIFTWGTLIAYAATGRHPYGTGNLATLAARAREAGHDLSGVPGELLPLVRAALAPTPAGRPTADAILRHLAGGEDAERAATDIIGREWTAPRVAAPSPETREDVLPGAPAPRRRRRGWLGPAITAAATAVVAGGAGIAVLAAQGDGEHPAEESSAAPSAAATQRRAAVFTRISDPCGTIPPALAAELVPNGRPVPTENVAEGVFGAGGVGTGCGWTSGGQPGSDVQRTRNLVVEFVISPEANGGAARTARDYALGRSTVQGRANTTVGDGSYGPLTSLGGVGDEAFAATSRTRAEDGAVFTGAAAGIRHRNVLIEIRYGGADYTADGKAPLDDSGVPPERMREAAGRVAVAVVNGLNACPQCYNE</sequence>
<dbReference type="Proteomes" id="UP001596972">
    <property type="component" value="Unassembled WGS sequence"/>
</dbReference>
<proteinExistence type="predicted"/>
<keyword evidence="9" id="KW-1185">Reference proteome</keyword>
<dbReference type="SMART" id="SM00220">
    <property type="entry name" value="S_TKc"/>
    <property type="match status" value="1"/>
</dbReference>
<gene>
    <name evidence="8" type="ORF">ACFQ11_21070</name>
</gene>
<evidence type="ECO:0000256" key="3">
    <source>
        <dbReference type="ARBA" id="ARBA00022777"/>
    </source>
</evidence>
<dbReference type="PANTHER" id="PTHR43289:SF34">
    <property type="entry name" value="SERINE_THREONINE-PROTEIN KINASE YBDM-RELATED"/>
    <property type="match status" value="1"/>
</dbReference>
<dbReference type="PANTHER" id="PTHR43289">
    <property type="entry name" value="MITOGEN-ACTIVATED PROTEIN KINASE KINASE KINASE 20-RELATED"/>
    <property type="match status" value="1"/>
</dbReference>
<dbReference type="InterPro" id="IPR011009">
    <property type="entry name" value="Kinase-like_dom_sf"/>
</dbReference>
<name>A0ABW3ERD7_9ACTN</name>
<keyword evidence="3 8" id="KW-0418">Kinase</keyword>
<dbReference type="GO" id="GO:0004674">
    <property type="term" value="F:protein serine/threonine kinase activity"/>
    <property type="evidence" value="ECO:0007669"/>
    <property type="project" value="UniProtKB-EC"/>
</dbReference>
<evidence type="ECO:0000256" key="1">
    <source>
        <dbReference type="ARBA" id="ARBA00022679"/>
    </source>
</evidence>
<accession>A0ABW3ERD7</accession>
<keyword evidence="2 5" id="KW-0547">Nucleotide-binding</keyword>
<dbReference type="Gene3D" id="1.10.510.10">
    <property type="entry name" value="Transferase(Phosphotransferase) domain 1"/>
    <property type="match status" value="1"/>
</dbReference>
<evidence type="ECO:0000313" key="8">
    <source>
        <dbReference type="EMBL" id="MFD0902903.1"/>
    </source>
</evidence>